<dbReference type="InterPro" id="IPR023214">
    <property type="entry name" value="HAD_sf"/>
</dbReference>
<feature type="compositionally biased region" description="Polar residues" evidence="2">
    <location>
        <begin position="1"/>
        <end position="15"/>
    </location>
</feature>
<dbReference type="InterPro" id="IPR036412">
    <property type="entry name" value="HAD-like_sf"/>
</dbReference>
<feature type="region of interest" description="Disordered" evidence="2">
    <location>
        <begin position="1"/>
        <end position="29"/>
    </location>
</feature>
<dbReference type="STRING" id="474950.SAMN05421771_2874"/>
<dbReference type="EMBL" id="FOZL01000001">
    <property type="protein sequence ID" value="SFS16220.1"/>
    <property type="molecule type" value="Genomic_DNA"/>
</dbReference>
<evidence type="ECO:0000313" key="3">
    <source>
        <dbReference type="EMBL" id="SFS16220.1"/>
    </source>
</evidence>
<dbReference type="InterPro" id="IPR023198">
    <property type="entry name" value="PGP-like_dom2"/>
</dbReference>
<dbReference type="RefSeq" id="WP_089839861.1">
    <property type="nucleotide sequence ID" value="NZ_FOZL01000001.1"/>
</dbReference>
<dbReference type="Pfam" id="PF13419">
    <property type="entry name" value="HAD_2"/>
    <property type="match status" value="1"/>
</dbReference>
<name>A0A1I6MKJ2_9BACT</name>
<dbReference type="PANTHER" id="PTHR43316">
    <property type="entry name" value="HYDROLASE, HALOACID DELAHOGENASE-RELATED"/>
    <property type="match status" value="1"/>
</dbReference>
<dbReference type="InterPro" id="IPR051540">
    <property type="entry name" value="S-2-haloacid_dehalogenase"/>
</dbReference>
<dbReference type="InterPro" id="IPR041492">
    <property type="entry name" value="HAD_2"/>
</dbReference>
<dbReference type="Proteomes" id="UP000199024">
    <property type="component" value="Unassembled WGS sequence"/>
</dbReference>
<dbReference type="Gene3D" id="1.10.150.240">
    <property type="entry name" value="Putative phosphatase, domain 2"/>
    <property type="match status" value="1"/>
</dbReference>
<evidence type="ECO:0000313" key="4">
    <source>
        <dbReference type="Proteomes" id="UP000199024"/>
    </source>
</evidence>
<proteinExistence type="predicted"/>
<organism evidence="3 4">
    <name type="scientific">Granulicella pectinivorans</name>
    <dbReference type="NCBI Taxonomy" id="474950"/>
    <lineage>
        <taxon>Bacteria</taxon>
        <taxon>Pseudomonadati</taxon>
        <taxon>Acidobacteriota</taxon>
        <taxon>Terriglobia</taxon>
        <taxon>Terriglobales</taxon>
        <taxon>Acidobacteriaceae</taxon>
        <taxon>Granulicella</taxon>
    </lineage>
</organism>
<dbReference type="PANTHER" id="PTHR43316:SF8">
    <property type="entry name" value="HAD FAMILY HYDROLASE"/>
    <property type="match status" value="1"/>
</dbReference>
<dbReference type="SFLD" id="SFLDS00003">
    <property type="entry name" value="Haloacid_Dehalogenase"/>
    <property type="match status" value="1"/>
</dbReference>
<dbReference type="Gene3D" id="3.40.50.1000">
    <property type="entry name" value="HAD superfamily/HAD-like"/>
    <property type="match status" value="1"/>
</dbReference>
<dbReference type="SUPFAM" id="SSF56784">
    <property type="entry name" value="HAD-like"/>
    <property type="match status" value="1"/>
</dbReference>
<accession>A0A1I6MKJ2</accession>
<keyword evidence="4" id="KW-1185">Reference proteome</keyword>
<sequence>MSDSNILYSTQNTDPNRGLTPSPKAPSGTCKAERQTILLDADDTLWENNIYFEQAIAAFISYLDHRVHSADEVREHLNLCERATIAAHGYGLKSFRKSLVNCFEKLSDAPMTPEKHDRIVSFTNSISDANIELLPGVAETLAELSKRHRLILVTKGNVEEQTQKLHRSGLAPLFSAVEVLEEKHDTAYRTVIQRHACDSANTWMVGNSPRSDINPALAAGLHAVFIPHDYTWVLEHETVNQPSAGQHLLELARFSDLLLHF</sequence>
<keyword evidence="1 3" id="KW-0378">Hydrolase</keyword>
<dbReference type="GO" id="GO:0016787">
    <property type="term" value="F:hydrolase activity"/>
    <property type="evidence" value="ECO:0007669"/>
    <property type="project" value="UniProtKB-KW"/>
</dbReference>
<dbReference type="OrthoDB" id="6101375at2"/>
<dbReference type="AlphaFoldDB" id="A0A1I6MKJ2"/>
<evidence type="ECO:0000256" key="2">
    <source>
        <dbReference type="SAM" id="MobiDB-lite"/>
    </source>
</evidence>
<gene>
    <name evidence="3" type="ORF">SAMN05421771_2874</name>
</gene>
<dbReference type="SFLD" id="SFLDG01129">
    <property type="entry name" value="C1.5:_HAD__Beta-PGM__Phosphata"/>
    <property type="match status" value="1"/>
</dbReference>
<reference evidence="3 4" key="1">
    <citation type="submission" date="2016-10" db="EMBL/GenBank/DDBJ databases">
        <authorList>
            <person name="de Groot N.N."/>
        </authorList>
    </citation>
    <scope>NUCLEOTIDE SEQUENCE [LARGE SCALE GENOMIC DNA]</scope>
    <source>
        <strain evidence="3 4">DSM 21001</strain>
    </source>
</reference>
<protein>
    <submittedName>
        <fullName evidence="3">Putative hydrolase of the HAD superfamily</fullName>
    </submittedName>
</protein>
<evidence type="ECO:0000256" key="1">
    <source>
        <dbReference type="ARBA" id="ARBA00022801"/>
    </source>
</evidence>